<evidence type="ECO:0000313" key="2">
    <source>
        <dbReference type="Proteomes" id="UP000182510"/>
    </source>
</evidence>
<accession>A0A1L3J4N4</accession>
<dbReference type="KEGG" id="grl:LPB144_06625"/>
<reference evidence="1 2" key="1">
    <citation type="submission" date="2016-11" db="EMBL/GenBank/DDBJ databases">
        <title>Gramella sp. LPB0144 isolated from marine environment.</title>
        <authorList>
            <person name="Kim E."/>
            <person name="Yi H."/>
        </authorList>
    </citation>
    <scope>NUCLEOTIDE SEQUENCE [LARGE SCALE GENOMIC DNA]</scope>
    <source>
        <strain evidence="1 2">LPB0144</strain>
    </source>
</reference>
<gene>
    <name evidence="1" type="ORF">LPB144_06625</name>
</gene>
<dbReference type="AlphaFoldDB" id="A0A1L3J4N4"/>
<proteinExistence type="predicted"/>
<dbReference type="OrthoDB" id="1308937at2"/>
<dbReference type="STRING" id="1913577.LPB144_06625"/>
<organism evidence="1 2">
    <name type="scientific">Christiangramia salexigens</name>
    <dbReference type="NCBI Taxonomy" id="1913577"/>
    <lineage>
        <taxon>Bacteria</taxon>
        <taxon>Pseudomonadati</taxon>
        <taxon>Bacteroidota</taxon>
        <taxon>Flavobacteriia</taxon>
        <taxon>Flavobacteriales</taxon>
        <taxon>Flavobacteriaceae</taxon>
        <taxon>Christiangramia</taxon>
    </lineage>
</organism>
<dbReference type="Proteomes" id="UP000182510">
    <property type="component" value="Chromosome"/>
</dbReference>
<keyword evidence="2" id="KW-1185">Reference proteome</keyword>
<dbReference type="SUPFAM" id="SSF53756">
    <property type="entry name" value="UDP-Glycosyltransferase/glycogen phosphorylase"/>
    <property type="match status" value="1"/>
</dbReference>
<dbReference type="EMBL" id="CP018153">
    <property type="protein sequence ID" value="APG60109.1"/>
    <property type="molecule type" value="Genomic_DNA"/>
</dbReference>
<dbReference type="RefSeq" id="WP_072552757.1">
    <property type="nucleotide sequence ID" value="NZ_CP018153.1"/>
</dbReference>
<dbReference type="Gene3D" id="3.40.50.2000">
    <property type="entry name" value="Glycogen Phosphorylase B"/>
    <property type="match status" value="2"/>
</dbReference>
<evidence type="ECO:0000313" key="1">
    <source>
        <dbReference type="EMBL" id="APG60109.1"/>
    </source>
</evidence>
<sequence length="404" mass="47150">MEKNFKFLIVAQDLRVSGTSEGVVSRSFISQLRKVYPEAVIDIIYIRNHQNDDRLDLLPVDCIKEYYVSNNLPNLIIWLNKIWWRIIGSSLNDAYRINKYKNIISKLKYDNYDHIFIRSSGQEYETIRATEGLPILKKSIINFHDPYPVFWDTGSNRYPRKIEFAQFKEVWKIVKQARACMSPSLLLSQDLSHLYGSNKRFHVIPHQYDAEVFEMNKRMELRKRKNVVNISYHGALQLGRNLEILIRAYINLINENSDISEKTEFTLRLRGSGIQNLKKKYCHPNITFLSPVELAISATEQQKESDILIILDNCANHSNILVGKAPLLASFKKPVFVLTPERSEIRRIIKFDRYYASCENIEEVQKKLGRLIKDCLENKVLEAPFGDYFGLNNFKNSVKGILDY</sequence>
<name>A0A1L3J4N4_9FLAO</name>
<protein>
    <submittedName>
        <fullName evidence="1">Uncharacterized protein</fullName>
    </submittedName>
</protein>